<dbReference type="GO" id="GO:0016787">
    <property type="term" value="F:hydrolase activity"/>
    <property type="evidence" value="ECO:0007669"/>
    <property type="project" value="UniProtKB-KW"/>
</dbReference>
<accession>A0ABW8AA17</accession>
<keyword evidence="3" id="KW-1185">Reference proteome</keyword>
<protein>
    <submittedName>
        <fullName evidence="2">Alpha/beta fold hydrolase</fullName>
    </submittedName>
</protein>
<evidence type="ECO:0000259" key="1">
    <source>
        <dbReference type="Pfam" id="PF00561"/>
    </source>
</evidence>
<sequence length="290" mass="30035">MREVITADGRVLAVEEWGAPDGTPVFYLHGTPVGRLARHPDDALFTGLGIRLITFDRPGLGGSTPRPGRRVADGADDVAAVADALGLDSFPVYGVSGGGPHALAFAARHPGRATRVASLAALAPRDADGLDWTAGMMAGNVRTAEVALRDREAMAEHLGAQPSAPPRLPDSEAAVLSRPEISAMLGAAFADALRPGIDGWVDDARALFGTPWGFDPADITVPVLLWHGALDPVVPVAHAHWLAARIPTATLTVQPDAGHAGHFDATPATLSWLLEGGRTALSGPRTPATA</sequence>
<comment type="caution">
    <text evidence="2">The sequence shown here is derived from an EMBL/GenBank/DDBJ whole genome shotgun (WGS) entry which is preliminary data.</text>
</comment>
<feature type="domain" description="AB hydrolase-1" evidence="1">
    <location>
        <begin position="26"/>
        <end position="265"/>
    </location>
</feature>
<dbReference type="InterPro" id="IPR029058">
    <property type="entry name" value="AB_hydrolase_fold"/>
</dbReference>
<evidence type="ECO:0000313" key="2">
    <source>
        <dbReference type="EMBL" id="MFI7443619.1"/>
    </source>
</evidence>
<proteinExistence type="predicted"/>
<dbReference type="SUPFAM" id="SSF53474">
    <property type="entry name" value="alpha/beta-Hydrolases"/>
    <property type="match status" value="1"/>
</dbReference>
<dbReference type="Proteomes" id="UP001612928">
    <property type="component" value="Unassembled WGS sequence"/>
</dbReference>
<dbReference type="RefSeq" id="WP_397023785.1">
    <property type="nucleotide sequence ID" value="NZ_JBITMB010000006.1"/>
</dbReference>
<dbReference type="PRINTS" id="PR00111">
    <property type="entry name" value="ABHYDROLASE"/>
</dbReference>
<dbReference type="InterPro" id="IPR000073">
    <property type="entry name" value="AB_hydrolase_1"/>
</dbReference>
<dbReference type="Gene3D" id="3.40.50.1820">
    <property type="entry name" value="alpha/beta hydrolase"/>
    <property type="match status" value="1"/>
</dbReference>
<keyword evidence="2" id="KW-0378">Hydrolase</keyword>
<organism evidence="2 3">
    <name type="scientific">Nonomuraea indica</name>
    <dbReference type="NCBI Taxonomy" id="1581193"/>
    <lineage>
        <taxon>Bacteria</taxon>
        <taxon>Bacillati</taxon>
        <taxon>Actinomycetota</taxon>
        <taxon>Actinomycetes</taxon>
        <taxon>Streptosporangiales</taxon>
        <taxon>Streptosporangiaceae</taxon>
        <taxon>Nonomuraea</taxon>
    </lineage>
</organism>
<gene>
    <name evidence="2" type="ORF">ACIBP5_26930</name>
</gene>
<dbReference type="EMBL" id="JBITMB010000006">
    <property type="protein sequence ID" value="MFI7443619.1"/>
    <property type="molecule type" value="Genomic_DNA"/>
</dbReference>
<dbReference type="PANTHER" id="PTHR43433:SF10">
    <property type="entry name" value="AB HYDROLASE-1 DOMAIN-CONTAINING PROTEIN"/>
    <property type="match status" value="1"/>
</dbReference>
<dbReference type="Pfam" id="PF00561">
    <property type="entry name" value="Abhydrolase_1"/>
    <property type="match status" value="1"/>
</dbReference>
<name>A0ABW8AA17_9ACTN</name>
<reference evidence="2 3" key="1">
    <citation type="submission" date="2024-10" db="EMBL/GenBank/DDBJ databases">
        <title>The Natural Products Discovery Center: Release of the First 8490 Sequenced Strains for Exploring Actinobacteria Biosynthetic Diversity.</title>
        <authorList>
            <person name="Kalkreuter E."/>
            <person name="Kautsar S.A."/>
            <person name="Yang D."/>
            <person name="Bader C.D."/>
            <person name="Teijaro C.N."/>
            <person name="Fluegel L."/>
            <person name="Davis C.M."/>
            <person name="Simpson J.R."/>
            <person name="Lauterbach L."/>
            <person name="Steele A.D."/>
            <person name="Gui C."/>
            <person name="Meng S."/>
            <person name="Li G."/>
            <person name="Viehrig K."/>
            <person name="Ye F."/>
            <person name="Su P."/>
            <person name="Kiefer A.F."/>
            <person name="Nichols A."/>
            <person name="Cepeda A.J."/>
            <person name="Yan W."/>
            <person name="Fan B."/>
            <person name="Jiang Y."/>
            <person name="Adhikari A."/>
            <person name="Zheng C.-J."/>
            <person name="Schuster L."/>
            <person name="Cowan T.M."/>
            <person name="Smanski M.J."/>
            <person name="Chevrette M.G."/>
            <person name="De Carvalho L.P.S."/>
            <person name="Shen B."/>
        </authorList>
    </citation>
    <scope>NUCLEOTIDE SEQUENCE [LARGE SCALE GENOMIC DNA]</scope>
    <source>
        <strain evidence="2 3">NPDC049503</strain>
    </source>
</reference>
<evidence type="ECO:0000313" key="3">
    <source>
        <dbReference type="Proteomes" id="UP001612928"/>
    </source>
</evidence>
<dbReference type="PANTHER" id="PTHR43433">
    <property type="entry name" value="HYDROLASE, ALPHA/BETA FOLD FAMILY PROTEIN"/>
    <property type="match status" value="1"/>
</dbReference>
<dbReference type="InterPro" id="IPR050471">
    <property type="entry name" value="AB_hydrolase"/>
</dbReference>